<evidence type="ECO:0000256" key="1">
    <source>
        <dbReference type="SAM" id="MobiDB-lite"/>
    </source>
</evidence>
<keyword evidence="2" id="KW-1185">Reference proteome</keyword>
<evidence type="ECO:0000313" key="2">
    <source>
        <dbReference type="Proteomes" id="UP000046393"/>
    </source>
</evidence>
<dbReference type="STRING" id="451379.A0A0N5AIA9"/>
<accession>A0A0N5AIA9</accession>
<feature type="region of interest" description="Disordered" evidence="1">
    <location>
        <begin position="1"/>
        <end position="40"/>
    </location>
</feature>
<organism evidence="2 3">
    <name type="scientific">Syphacia muris</name>
    <dbReference type="NCBI Taxonomy" id="451379"/>
    <lineage>
        <taxon>Eukaryota</taxon>
        <taxon>Metazoa</taxon>
        <taxon>Ecdysozoa</taxon>
        <taxon>Nematoda</taxon>
        <taxon>Chromadorea</taxon>
        <taxon>Rhabditida</taxon>
        <taxon>Spirurina</taxon>
        <taxon>Oxyuridomorpha</taxon>
        <taxon>Oxyuroidea</taxon>
        <taxon>Oxyuridae</taxon>
        <taxon>Syphacia</taxon>
    </lineage>
</organism>
<dbReference type="Proteomes" id="UP000046393">
    <property type="component" value="Unplaced"/>
</dbReference>
<reference evidence="3" key="1">
    <citation type="submission" date="2017-02" db="UniProtKB">
        <authorList>
            <consortium name="WormBaseParasite"/>
        </authorList>
    </citation>
    <scope>IDENTIFICATION</scope>
</reference>
<proteinExistence type="predicted"/>
<sequence>MNEMVTSSSSTVHSPSPDTVSDSSSGYNAPTGLPHPKPKHNIRSQLMQAGFELRSTAFTTRTTQRINSSPNFPIPTNGNVASRISEFERHPGPPNLLQIACALNGVPYKNDQSNSRSSVGPLSPRSTIFRTKPVIYADLAGASTKSYIENANVSSMFQFPIVPSAVTSSAAATAPESATAKAAATAKSTVTTVKSKKLLPTDAMTSDQQLPTISNILII</sequence>
<evidence type="ECO:0000313" key="3">
    <source>
        <dbReference type="WBParaSite" id="SMUV_0000414801-mRNA-1"/>
    </source>
</evidence>
<dbReference type="WBParaSite" id="SMUV_0000414801-mRNA-1">
    <property type="protein sequence ID" value="SMUV_0000414801-mRNA-1"/>
    <property type="gene ID" value="SMUV_0000414801"/>
</dbReference>
<name>A0A0N5AIA9_9BILA</name>
<dbReference type="AlphaFoldDB" id="A0A0N5AIA9"/>
<protein>
    <submittedName>
        <fullName evidence="3">HSF_DOMAIN domain-containing protein</fullName>
    </submittedName>
</protein>
<feature type="compositionally biased region" description="Low complexity" evidence="1">
    <location>
        <begin position="1"/>
        <end position="25"/>
    </location>
</feature>